<evidence type="ECO:0000313" key="2">
    <source>
        <dbReference type="EMBL" id="CEL07860.1"/>
    </source>
</evidence>
<sequence length="65" mass="6942">MPLARSVGNTASNPTARRLRPRRLIAQFPRTCVGEADAHWQLRTGPGGCNATTACSLDFTCQLAG</sequence>
<evidence type="ECO:0000256" key="1">
    <source>
        <dbReference type="SAM" id="MobiDB-lite"/>
    </source>
</evidence>
<dbReference type="AlphaFoldDB" id="A0A0U5H224"/>
<dbReference type="Proteomes" id="UP000054771">
    <property type="component" value="Unassembled WGS sequence"/>
</dbReference>
<accession>A0A0U5H224</accession>
<protein>
    <submittedName>
        <fullName evidence="2">Uncharacterized protein</fullName>
    </submittedName>
</protein>
<evidence type="ECO:0000313" key="3">
    <source>
        <dbReference type="Proteomes" id="UP000054771"/>
    </source>
</evidence>
<gene>
    <name evidence="2" type="ORF">ASPCAL11014</name>
</gene>
<organism evidence="2 3">
    <name type="scientific">Aspergillus calidoustus</name>
    <dbReference type="NCBI Taxonomy" id="454130"/>
    <lineage>
        <taxon>Eukaryota</taxon>
        <taxon>Fungi</taxon>
        <taxon>Dikarya</taxon>
        <taxon>Ascomycota</taxon>
        <taxon>Pezizomycotina</taxon>
        <taxon>Eurotiomycetes</taxon>
        <taxon>Eurotiomycetidae</taxon>
        <taxon>Eurotiales</taxon>
        <taxon>Aspergillaceae</taxon>
        <taxon>Aspergillus</taxon>
        <taxon>Aspergillus subgen. Nidulantes</taxon>
    </lineage>
</organism>
<reference evidence="3" key="1">
    <citation type="journal article" date="2016" name="Genome Announc.">
        <title>Draft genome sequences of fungus Aspergillus calidoustus.</title>
        <authorList>
            <person name="Horn F."/>
            <person name="Linde J."/>
            <person name="Mattern D.J."/>
            <person name="Walther G."/>
            <person name="Guthke R."/>
            <person name="Scherlach K."/>
            <person name="Martin K."/>
            <person name="Brakhage A.A."/>
            <person name="Petzke L."/>
            <person name="Valiante V."/>
        </authorList>
    </citation>
    <scope>NUCLEOTIDE SEQUENCE [LARGE SCALE GENOMIC DNA]</scope>
    <source>
        <strain evidence="3">SF006504</strain>
    </source>
</reference>
<keyword evidence="3" id="KW-1185">Reference proteome</keyword>
<name>A0A0U5H224_ASPCI</name>
<feature type="region of interest" description="Disordered" evidence="1">
    <location>
        <begin position="1"/>
        <end position="20"/>
    </location>
</feature>
<dbReference type="EMBL" id="CDMC01000010">
    <property type="protein sequence ID" value="CEL07860.1"/>
    <property type="molecule type" value="Genomic_DNA"/>
</dbReference>
<proteinExistence type="predicted"/>